<evidence type="ECO:0000313" key="7">
    <source>
        <dbReference type="EMBL" id="TQJ04606.1"/>
    </source>
</evidence>
<keyword evidence="2" id="KW-0805">Transcription regulation</keyword>
<protein>
    <submittedName>
        <fullName evidence="7">RNA polymerase sigma-70 factor (ECF subfamily)</fullName>
    </submittedName>
</protein>
<keyword evidence="4" id="KW-0804">Transcription</keyword>
<comment type="caution">
    <text evidence="7">The sequence shown here is derived from an EMBL/GenBank/DDBJ whole genome shotgun (WGS) entry which is preliminary data.</text>
</comment>
<feature type="domain" description="RNA polymerase sigma-70 region 2" evidence="5">
    <location>
        <begin position="31"/>
        <end position="95"/>
    </location>
</feature>
<dbReference type="InterPro" id="IPR013325">
    <property type="entry name" value="RNA_pol_sigma_r2"/>
</dbReference>
<feature type="domain" description="RNA polymerase sigma factor 70 region 4 type 2" evidence="6">
    <location>
        <begin position="124"/>
        <end position="176"/>
    </location>
</feature>
<evidence type="ECO:0000313" key="8">
    <source>
        <dbReference type="Proteomes" id="UP000320876"/>
    </source>
</evidence>
<dbReference type="Gene3D" id="1.10.1740.10">
    <property type="match status" value="1"/>
</dbReference>
<evidence type="ECO:0000256" key="2">
    <source>
        <dbReference type="ARBA" id="ARBA00023015"/>
    </source>
</evidence>
<name>A0A542DNE3_AMYCI</name>
<accession>A0A542DNE3</accession>
<dbReference type="InterPro" id="IPR014284">
    <property type="entry name" value="RNA_pol_sigma-70_dom"/>
</dbReference>
<gene>
    <name evidence="7" type="ORF">FB471_4408</name>
</gene>
<dbReference type="Pfam" id="PF08281">
    <property type="entry name" value="Sigma70_r4_2"/>
    <property type="match status" value="1"/>
</dbReference>
<sequence>MSSPRNADDERVTGLALAAGRGDRDALEAWIRATQADVWRFLAHLADVRSADDLTQETYLRALASLPRFAGRSSSRTWVLAIARRVAVDQIRSAAARPRVADADWETVAERAAARATTGFEDLVELRMLLSGLDEQRREVLVLTQVLGMSYQDAAQVCGVPVGTIRSRVARAREDLLAADREADNGAG</sequence>
<evidence type="ECO:0000256" key="1">
    <source>
        <dbReference type="ARBA" id="ARBA00010641"/>
    </source>
</evidence>
<dbReference type="InterPro" id="IPR039425">
    <property type="entry name" value="RNA_pol_sigma-70-like"/>
</dbReference>
<dbReference type="SUPFAM" id="SSF88946">
    <property type="entry name" value="Sigma2 domain of RNA polymerase sigma factors"/>
    <property type="match status" value="1"/>
</dbReference>
<organism evidence="7 8">
    <name type="scientific">Amycolatopsis cihanbeyliensis</name>
    <dbReference type="NCBI Taxonomy" id="1128664"/>
    <lineage>
        <taxon>Bacteria</taxon>
        <taxon>Bacillati</taxon>
        <taxon>Actinomycetota</taxon>
        <taxon>Actinomycetes</taxon>
        <taxon>Pseudonocardiales</taxon>
        <taxon>Pseudonocardiaceae</taxon>
        <taxon>Amycolatopsis</taxon>
    </lineage>
</organism>
<dbReference type="OrthoDB" id="3821507at2"/>
<keyword evidence="8" id="KW-1185">Reference proteome</keyword>
<dbReference type="GO" id="GO:0003677">
    <property type="term" value="F:DNA binding"/>
    <property type="evidence" value="ECO:0007669"/>
    <property type="project" value="InterPro"/>
</dbReference>
<dbReference type="EMBL" id="VFML01000001">
    <property type="protein sequence ID" value="TQJ04606.1"/>
    <property type="molecule type" value="Genomic_DNA"/>
</dbReference>
<dbReference type="Pfam" id="PF04542">
    <property type="entry name" value="Sigma70_r2"/>
    <property type="match status" value="1"/>
</dbReference>
<dbReference type="Gene3D" id="1.10.10.10">
    <property type="entry name" value="Winged helix-like DNA-binding domain superfamily/Winged helix DNA-binding domain"/>
    <property type="match status" value="1"/>
</dbReference>
<proteinExistence type="inferred from homology"/>
<dbReference type="SUPFAM" id="SSF88659">
    <property type="entry name" value="Sigma3 and sigma4 domains of RNA polymerase sigma factors"/>
    <property type="match status" value="1"/>
</dbReference>
<dbReference type="NCBIfam" id="TIGR02937">
    <property type="entry name" value="sigma70-ECF"/>
    <property type="match status" value="1"/>
</dbReference>
<dbReference type="InterPro" id="IPR013249">
    <property type="entry name" value="RNA_pol_sigma70_r4_t2"/>
</dbReference>
<evidence type="ECO:0000256" key="3">
    <source>
        <dbReference type="ARBA" id="ARBA00023082"/>
    </source>
</evidence>
<dbReference type="CDD" id="cd06171">
    <property type="entry name" value="Sigma70_r4"/>
    <property type="match status" value="1"/>
</dbReference>
<dbReference type="InterPro" id="IPR013324">
    <property type="entry name" value="RNA_pol_sigma_r3/r4-like"/>
</dbReference>
<dbReference type="InterPro" id="IPR007627">
    <property type="entry name" value="RNA_pol_sigma70_r2"/>
</dbReference>
<dbReference type="GO" id="GO:0006352">
    <property type="term" value="P:DNA-templated transcription initiation"/>
    <property type="evidence" value="ECO:0007669"/>
    <property type="project" value="InterPro"/>
</dbReference>
<comment type="similarity">
    <text evidence="1">Belongs to the sigma-70 factor family. ECF subfamily.</text>
</comment>
<dbReference type="GO" id="GO:0016987">
    <property type="term" value="F:sigma factor activity"/>
    <property type="evidence" value="ECO:0007669"/>
    <property type="project" value="UniProtKB-KW"/>
</dbReference>
<dbReference type="InterPro" id="IPR036388">
    <property type="entry name" value="WH-like_DNA-bd_sf"/>
</dbReference>
<dbReference type="Proteomes" id="UP000320876">
    <property type="component" value="Unassembled WGS sequence"/>
</dbReference>
<evidence type="ECO:0000256" key="4">
    <source>
        <dbReference type="ARBA" id="ARBA00023163"/>
    </source>
</evidence>
<dbReference type="NCBIfam" id="NF007231">
    <property type="entry name" value="PRK09649.1"/>
    <property type="match status" value="1"/>
</dbReference>
<evidence type="ECO:0000259" key="5">
    <source>
        <dbReference type="Pfam" id="PF04542"/>
    </source>
</evidence>
<keyword evidence="3" id="KW-0731">Sigma factor</keyword>
<reference evidence="7 8" key="1">
    <citation type="submission" date="2019-06" db="EMBL/GenBank/DDBJ databases">
        <title>Sequencing the genomes of 1000 actinobacteria strains.</title>
        <authorList>
            <person name="Klenk H.-P."/>
        </authorList>
    </citation>
    <scope>NUCLEOTIDE SEQUENCE [LARGE SCALE GENOMIC DNA]</scope>
    <source>
        <strain evidence="7 8">DSM 45679</strain>
    </source>
</reference>
<dbReference type="PANTHER" id="PTHR43133:SF61">
    <property type="entry name" value="ECF RNA POLYMERASE SIGMA FACTOR SIGC"/>
    <property type="match status" value="1"/>
</dbReference>
<dbReference type="AlphaFoldDB" id="A0A542DNE3"/>
<dbReference type="RefSeq" id="WP_142000262.1">
    <property type="nucleotide sequence ID" value="NZ_VFML01000001.1"/>
</dbReference>
<evidence type="ECO:0000259" key="6">
    <source>
        <dbReference type="Pfam" id="PF08281"/>
    </source>
</evidence>
<dbReference type="PANTHER" id="PTHR43133">
    <property type="entry name" value="RNA POLYMERASE ECF-TYPE SIGMA FACTO"/>
    <property type="match status" value="1"/>
</dbReference>